<name>A0A2X3E237_9HELI</name>
<dbReference type="GO" id="GO:0005524">
    <property type="term" value="F:ATP binding"/>
    <property type="evidence" value="ECO:0007669"/>
    <property type="project" value="UniProtKB-KW"/>
</dbReference>
<dbReference type="Gene3D" id="3.40.50.300">
    <property type="entry name" value="P-loop containing nucleotide triphosphate hydrolases"/>
    <property type="match status" value="1"/>
</dbReference>
<gene>
    <name evidence="4" type="ORF">NCTC13102_02235</name>
</gene>
<dbReference type="AlphaFoldDB" id="A0A2X3E237"/>
<dbReference type="PANTHER" id="PTHR39206">
    <property type="entry name" value="SLL8004 PROTEIN"/>
    <property type="match status" value="1"/>
</dbReference>
<dbReference type="EMBL" id="UAWL01000031">
    <property type="protein sequence ID" value="SQC36428.1"/>
    <property type="molecule type" value="Genomic_DNA"/>
</dbReference>
<dbReference type="InterPro" id="IPR027417">
    <property type="entry name" value="P-loop_NTPase"/>
</dbReference>
<proteinExistence type="predicted"/>
<evidence type="ECO:0000313" key="4">
    <source>
        <dbReference type="EMBL" id="SQC36428.1"/>
    </source>
</evidence>
<dbReference type="Proteomes" id="UP000250166">
    <property type="component" value="Unassembled WGS sequence"/>
</dbReference>
<evidence type="ECO:0000259" key="3">
    <source>
        <dbReference type="Pfam" id="PF06414"/>
    </source>
</evidence>
<evidence type="ECO:0000256" key="1">
    <source>
        <dbReference type="ARBA" id="ARBA00022741"/>
    </source>
</evidence>
<dbReference type="InterPro" id="IPR010488">
    <property type="entry name" value="Zeta_toxin_domain"/>
</dbReference>
<dbReference type="RefSeq" id="WP_112059268.1">
    <property type="nucleotide sequence ID" value="NZ_UAWL01000031.1"/>
</dbReference>
<dbReference type="SUPFAM" id="SSF52540">
    <property type="entry name" value="P-loop containing nucleoside triphosphate hydrolases"/>
    <property type="match status" value="1"/>
</dbReference>
<sequence length="194" mass="22593">MKNAYIFAGVNGAGKTTLYYNELEQKNDFGRRINIDEIVSAFGDWKSQKDQIRASKIAINLRNSYIRNSYDFNLETTLCGSSILSLFQKLKECDYAIYLYYVKVDSVEIAKNRVAQRVKKGGHNIDENLIERRFKESLENLEKVIPICDKVFIFDNSKNKMELNRITKTQTIIPNKQIQQDSLNSIEPKTRKYK</sequence>
<protein>
    <submittedName>
        <fullName evidence="4">ATPase</fullName>
    </submittedName>
</protein>
<dbReference type="Pfam" id="PF06414">
    <property type="entry name" value="Zeta_toxin"/>
    <property type="match status" value="1"/>
</dbReference>
<evidence type="ECO:0000256" key="2">
    <source>
        <dbReference type="ARBA" id="ARBA00022840"/>
    </source>
</evidence>
<organism evidence="4 5">
    <name type="scientific">Helicobacter fennelliae</name>
    <dbReference type="NCBI Taxonomy" id="215"/>
    <lineage>
        <taxon>Bacteria</taxon>
        <taxon>Pseudomonadati</taxon>
        <taxon>Campylobacterota</taxon>
        <taxon>Epsilonproteobacteria</taxon>
        <taxon>Campylobacterales</taxon>
        <taxon>Helicobacteraceae</taxon>
        <taxon>Helicobacter</taxon>
    </lineage>
</organism>
<dbReference type="PANTHER" id="PTHR39206:SF1">
    <property type="entry name" value="SLL8004 PROTEIN"/>
    <property type="match status" value="1"/>
</dbReference>
<keyword evidence="1" id="KW-0547">Nucleotide-binding</keyword>
<reference evidence="4 5" key="1">
    <citation type="submission" date="2018-06" db="EMBL/GenBank/DDBJ databases">
        <authorList>
            <consortium name="Pathogen Informatics"/>
            <person name="Doyle S."/>
        </authorList>
    </citation>
    <scope>NUCLEOTIDE SEQUENCE [LARGE SCALE GENOMIC DNA]</scope>
    <source>
        <strain evidence="4 5">NCTC13102</strain>
    </source>
</reference>
<feature type="domain" description="Zeta toxin" evidence="3">
    <location>
        <begin position="3"/>
        <end position="158"/>
    </location>
</feature>
<accession>A0A2X3E237</accession>
<keyword evidence="2" id="KW-0067">ATP-binding</keyword>
<dbReference type="GO" id="GO:0016301">
    <property type="term" value="F:kinase activity"/>
    <property type="evidence" value="ECO:0007669"/>
    <property type="project" value="InterPro"/>
</dbReference>
<evidence type="ECO:0000313" key="5">
    <source>
        <dbReference type="Proteomes" id="UP000250166"/>
    </source>
</evidence>